<evidence type="ECO:0000259" key="10">
    <source>
        <dbReference type="SMART" id="SM00841"/>
    </source>
</evidence>
<dbReference type="PANTHER" id="PTHR30053:SF12">
    <property type="entry name" value="ELONGATION FACTOR P (EF-P) FAMILY PROTEIN"/>
    <property type="match status" value="1"/>
</dbReference>
<evidence type="ECO:0000256" key="1">
    <source>
        <dbReference type="ARBA" id="ARBA00004496"/>
    </source>
</evidence>
<evidence type="ECO:0000256" key="7">
    <source>
        <dbReference type="HAMAP-Rule" id="MF_00141"/>
    </source>
</evidence>
<dbReference type="SUPFAM" id="SSF50249">
    <property type="entry name" value="Nucleic acid-binding proteins"/>
    <property type="match status" value="2"/>
</dbReference>
<dbReference type="Pfam" id="PF09285">
    <property type="entry name" value="Elong-fact-P_C"/>
    <property type="match status" value="1"/>
</dbReference>
<dbReference type="FunFam" id="2.40.50.140:FF:000009">
    <property type="entry name" value="Elongation factor P"/>
    <property type="match status" value="1"/>
</dbReference>
<evidence type="ECO:0000256" key="6">
    <source>
        <dbReference type="ARBA" id="ARBA00022917"/>
    </source>
</evidence>
<evidence type="ECO:0000256" key="8">
    <source>
        <dbReference type="NCBIfam" id="TIGR00038"/>
    </source>
</evidence>
<organism evidence="12">
    <name type="scientific">candidate division WOR-3 bacterium</name>
    <dbReference type="NCBI Taxonomy" id="2052148"/>
    <lineage>
        <taxon>Bacteria</taxon>
        <taxon>Bacteria division WOR-3</taxon>
    </lineage>
</organism>
<dbReference type="SMART" id="SM00841">
    <property type="entry name" value="Elong-fact-P_C"/>
    <property type="match status" value="1"/>
</dbReference>
<dbReference type="CDD" id="cd05794">
    <property type="entry name" value="S1_EF-P_repeat_2"/>
    <property type="match status" value="1"/>
</dbReference>
<dbReference type="FunFam" id="2.40.50.140:FF:000004">
    <property type="entry name" value="Elongation factor P"/>
    <property type="match status" value="1"/>
</dbReference>
<dbReference type="InterPro" id="IPR015365">
    <property type="entry name" value="Elong-fact-P_C"/>
</dbReference>
<gene>
    <name evidence="7 12" type="primary">efp</name>
    <name evidence="12" type="ORF">ENS15_02090</name>
</gene>
<evidence type="ECO:0000313" key="12">
    <source>
        <dbReference type="EMBL" id="HFK23433.1"/>
    </source>
</evidence>
<dbReference type="GO" id="GO:0003746">
    <property type="term" value="F:translation elongation factor activity"/>
    <property type="evidence" value="ECO:0007669"/>
    <property type="project" value="UniProtKB-UniRule"/>
</dbReference>
<dbReference type="InterPro" id="IPR008991">
    <property type="entry name" value="Translation_prot_SH3-like_sf"/>
</dbReference>
<dbReference type="InterPro" id="IPR013852">
    <property type="entry name" value="Transl_elong_P/YeiP_CS"/>
</dbReference>
<dbReference type="InterPro" id="IPR001059">
    <property type="entry name" value="Transl_elong_P/YeiP_cen"/>
</dbReference>
<evidence type="ECO:0000259" key="11">
    <source>
        <dbReference type="SMART" id="SM01185"/>
    </source>
</evidence>
<dbReference type="InterPro" id="IPR012340">
    <property type="entry name" value="NA-bd_OB-fold"/>
</dbReference>
<evidence type="ECO:0000256" key="2">
    <source>
        <dbReference type="ARBA" id="ARBA00004815"/>
    </source>
</evidence>
<dbReference type="GO" id="GO:0043043">
    <property type="term" value="P:peptide biosynthetic process"/>
    <property type="evidence" value="ECO:0007669"/>
    <property type="project" value="InterPro"/>
</dbReference>
<reference evidence="12" key="1">
    <citation type="journal article" date="2020" name="mSystems">
        <title>Genome- and Community-Level Interaction Insights into Carbon Utilization and Element Cycling Functions of Hydrothermarchaeota in Hydrothermal Sediment.</title>
        <authorList>
            <person name="Zhou Z."/>
            <person name="Liu Y."/>
            <person name="Xu W."/>
            <person name="Pan J."/>
            <person name="Luo Z.H."/>
            <person name="Li M."/>
        </authorList>
    </citation>
    <scope>NUCLEOTIDE SEQUENCE [LARGE SCALE GENOMIC DNA]</scope>
    <source>
        <strain evidence="12">SpSt-464</strain>
    </source>
</reference>
<feature type="domain" description="Translation elongation factor P/YeiP central" evidence="11">
    <location>
        <begin position="67"/>
        <end position="121"/>
    </location>
</feature>
<dbReference type="EMBL" id="DSTT01000002">
    <property type="protein sequence ID" value="HFK23433.1"/>
    <property type="molecule type" value="Genomic_DNA"/>
</dbReference>
<dbReference type="InterPro" id="IPR011768">
    <property type="entry name" value="Transl_elongation_fac_P"/>
</dbReference>
<comment type="subcellular location">
    <subcellularLocation>
        <location evidence="1 7">Cytoplasm</location>
    </subcellularLocation>
</comment>
<proteinExistence type="inferred from homology"/>
<dbReference type="NCBIfam" id="NF001810">
    <property type="entry name" value="PRK00529.1"/>
    <property type="match status" value="1"/>
</dbReference>
<comment type="caution">
    <text evidence="12">The sequence shown here is derived from an EMBL/GenBank/DDBJ whole genome shotgun (WGS) entry which is preliminary data.</text>
</comment>
<keyword evidence="5 7" id="KW-0251">Elongation factor</keyword>
<dbReference type="InterPro" id="IPR020599">
    <property type="entry name" value="Transl_elong_fac_P/YeiP"/>
</dbReference>
<evidence type="ECO:0000256" key="9">
    <source>
        <dbReference type="RuleBase" id="RU004389"/>
    </source>
</evidence>
<keyword evidence="4 7" id="KW-0963">Cytoplasm</keyword>
<dbReference type="PIRSF" id="PIRSF005901">
    <property type="entry name" value="EF-P"/>
    <property type="match status" value="1"/>
</dbReference>
<dbReference type="Gene3D" id="2.40.50.140">
    <property type="entry name" value="Nucleic acid-binding proteins"/>
    <property type="match status" value="2"/>
</dbReference>
<feature type="domain" description="Elongation factor P C-terminal" evidence="10">
    <location>
        <begin position="129"/>
        <end position="184"/>
    </location>
</feature>
<comment type="pathway">
    <text evidence="2 7">Protein biosynthesis; polypeptide chain elongation.</text>
</comment>
<name>A0A7C3J5S2_UNCW3</name>
<dbReference type="SMART" id="SM01185">
    <property type="entry name" value="EFP"/>
    <property type="match status" value="1"/>
</dbReference>
<dbReference type="HAMAP" id="MF_00141">
    <property type="entry name" value="EF_P"/>
    <property type="match status" value="1"/>
</dbReference>
<dbReference type="FunFam" id="2.30.30.30:FF:000003">
    <property type="entry name" value="Elongation factor P"/>
    <property type="match status" value="1"/>
</dbReference>
<keyword evidence="6 7" id="KW-0648">Protein biosynthesis</keyword>
<sequence>MATTADIRKGFAFEYEGKIYLVIDFQHVKPGKGGAFVRTKLRNLENGNIVDMTFDSGKSLNEIKLERNPFQFLYRDGEEYVFMNNETFEQISVGEDILQEKKFYLKENMDVTLLSVGDRVIDIDVPIFVELEIVETEPGVRGNTVSGGSKPAVCDTGLKVTVPLFLNVGDKIRIDTRTGEYVERVQ</sequence>
<comment type="similarity">
    <text evidence="3 7 9">Belongs to the elongation factor P family.</text>
</comment>
<dbReference type="SUPFAM" id="SSF50104">
    <property type="entry name" value="Translation proteins SH3-like domain"/>
    <property type="match status" value="1"/>
</dbReference>
<evidence type="ECO:0000256" key="3">
    <source>
        <dbReference type="ARBA" id="ARBA00009479"/>
    </source>
</evidence>
<dbReference type="AlphaFoldDB" id="A0A7C3J5S2"/>
<dbReference type="CDD" id="cd04470">
    <property type="entry name" value="S1_EF-P_repeat_1"/>
    <property type="match status" value="1"/>
</dbReference>
<dbReference type="PANTHER" id="PTHR30053">
    <property type="entry name" value="ELONGATION FACTOR P"/>
    <property type="match status" value="1"/>
</dbReference>
<comment type="function">
    <text evidence="7">Involved in peptide bond synthesis. Stimulates efficient translation and peptide-bond synthesis on native or reconstituted 70S ribosomes in vitro. Probably functions indirectly by altering the affinity of the ribosome for aminoacyl-tRNA, thus increasing their reactivity as acceptors for peptidyl transferase.</text>
</comment>
<dbReference type="Gene3D" id="2.30.30.30">
    <property type="match status" value="1"/>
</dbReference>
<dbReference type="InterPro" id="IPR013185">
    <property type="entry name" value="Transl_elong_KOW-like"/>
</dbReference>
<accession>A0A7C3J5S2</accession>
<dbReference type="GO" id="GO:0005829">
    <property type="term" value="C:cytosol"/>
    <property type="evidence" value="ECO:0007669"/>
    <property type="project" value="UniProtKB-ARBA"/>
</dbReference>
<protein>
    <recommendedName>
        <fullName evidence="7 8">Elongation factor P</fullName>
        <shortName evidence="7">EF-P</shortName>
    </recommendedName>
</protein>
<dbReference type="PROSITE" id="PS01275">
    <property type="entry name" value="EFP"/>
    <property type="match status" value="1"/>
</dbReference>
<evidence type="ECO:0000256" key="5">
    <source>
        <dbReference type="ARBA" id="ARBA00022768"/>
    </source>
</evidence>
<dbReference type="UniPathway" id="UPA00345"/>
<dbReference type="Pfam" id="PF08207">
    <property type="entry name" value="EFP_N"/>
    <property type="match status" value="1"/>
</dbReference>
<dbReference type="NCBIfam" id="TIGR00038">
    <property type="entry name" value="efp"/>
    <property type="match status" value="1"/>
</dbReference>
<dbReference type="Pfam" id="PF01132">
    <property type="entry name" value="EFP"/>
    <property type="match status" value="1"/>
</dbReference>
<dbReference type="InterPro" id="IPR014722">
    <property type="entry name" value="Rib_uL2_dom2"/>
</dbReference>
<evidence type="ECO:0000256" key="4">
    <source>
        <dbReference type="ARBA" id="ARBA00022490"/>
    </source>
</evidence>